<accession>A0A1A0MZA2</accession>
<dbReference type="EMBL" id="LZSF01000054">
    <property type="protein sequence ID" value="OBA90386.1"/>
    <property type="molecule type" value="Genomic_DNA"/>
</dbReference>
<dbReference type="AlphaFoldDB" id="A0A1A0MZA2"/>
<dbReference type="Proteomes" id="UP000093962">
    <property type="component" value="Unassembled WGS sequence"/>
</dbReference>
<protein>
    <submittedName>
        <fullName evidence="1">Uncharacterized protein</fullName>
    </submittedName>
</protein>
<proteinExistence type="predicted"/>
<sequence>MEEIERQLLSLVNHIVRVTHLGKRPINEVFQPPRIYLRRDITDVNSGCFTILYQNDVRAFFVDIKPIIP</sequence>
<evidence type="ECO:0000313" key="2">
    <source>
        <dbReference type="Proteomes" id="UP000093962"/>
    </source>
</evidence>
<gene>
    <name evidence="1" type="ORF">A5642_12630</name>
</gene>
<name>A0A1A0MZA2_MYCMU</name>
<reference evidence="1 2" key="1">
    <citation type="submission" date="2016-06" db="EMBL/GenBank/DDBJ databases">
        <authorList>
            <person name="Kjaerup R.B."/>
            <person name="Dalgaard T.S."/>
            <person name="Juul-Madsen H.R."/>
        </authorList>
    </citation>
    <scope>NUCLEOTIDE SEQUENCE [LARGE SCALE GENOMIC DNA]</scope>
    <source>
        <strain evidence="1 2">1199456.5</strain>
    </source>
</reference>
<organism evidence="1 2">
    <name type="scientific">Mycolicibacterium mucogenicum</name>
    <name type="common">Mycobacterium mucogenicum</name>
    <dbReference type="NCBI Taxonomy" id="56689"/>
    <lineage>
        <taxon>Bacteria</taxon>
        <taxon>Bacillati</taxon>
        <taxon>Actinomycetota</taxon>
        <taxon>Actinomycetes</taxon>
        <taxon>Mycobacteriales</taxon>
        <taxon>Mycobacteriaceae</taxon>
        <taxon>Mycolicibacterium</taxon>
    </lineage>
</organism>
<comment type="caution">
    <text evidence="1">The sequence shown here is derived from an EMBL/GenBank/DDBJ whole genome shotgun (WGS) entry which is preliminary data.</text>
</comment>
<evidence type="ECO:0000313" key="1">
    <source>
        <dbReference type="EMBL" id="OBA90386.1"/>
    </source>
</evidence>